<keyword evidence="4 9" id="KW-0812">Transmembrane</keyword>
<evidence type="ECO:0000313" key="14">
    <source>
        <dbReference type="Proteomes" id="UP000474042"/>
    </source>
</evidence>
<keyword evidence="6" id="KW-0764">Sulfate transport</keyword>
<evidence type="ECO:0000313" key="13">
    <source>
        <dbReference type="Proteomes" id="UP000321089"/>
    </source>
</evidence>
<dbReference type="EMBL" id="WOFV02000064">
    <property type="protein sequence ID" value="NAS19275.1"/>
    <property type="molecule type" value="Genomic_DNA"/>
</dbReference>
<dbReference type="SUPFAM" id="SSF161098">
    <property type="entry name" value="MetI-like"/>
    <property type="match status" value="1"/>
</dbReference>
<evidence type="ECO:0000256" key="6">
    <source>
        <dbReference type="ARBA" id="ARBA00023032"/>
    </source>
</evidence>
<dbReference type="AlphaFoldDB" id="A0A512TND3"/>
<evidence type="ECO:0000256" key="7">
    <source>
        <dbReference type="ARBA" id="ARBA00023136"/>
    </source>
</evidence>
<feature type="transmembrane region" description="Helical" evidence="9">
    <location>
        <begin position="177"/>
        <end position="197"/>
    </location>
</feature>
<evidence type="ECO:0000256" key="1">
    <source>
        <dbReference type="ARBA" id="ARBA00004141"/>
    </source>
</evidence>
<sequence length="317" mass="35053">MGIKNCKLKNKQKNNISLEKNNELIDEKIAYKKIDDTVNKNTIKKSKNSNNLTKNILIGLSILFIGIMLVMPMIVVISYALKNGINSYKDAVFDKYTIKAFKLTIITTITAVGINTFFGLFAAWSVSKFNFKGKHLLTTLIDIPFAISPVIAGLIFILTFGRIGWTNSFLQAHNIKIVFAVPGIILATIFVTFPFILREVLPVLNAQGKDEEEAAALMGAGGFMIFRKITLPHIKWALLYGIILCSARAMGEFGAVSVISGHLRGKTNTLPLHIEILYNEFKLTDAFAVSSILVVLAVIVLILKNIVEYKSKKAGVK</sequence>
<dbReference type="InterPro" id="IPR011866">
    <property type="entry name" value="CysW_permease"/>
</dbReference>
<dbReference type="NCBIfam" id="TIGR00969">
    <property type="entry name" value="3a0106s02"/>
    <property type="match status" value="1"/>
</dbReference>
<feature type="transmembrane region" description="Helical" evidence="9">
    <location>
        <begin position="56"/>
        <end position="81"/>
    </location>
</feature>
<comment type="subunit">
    <text evidence="2">The complex is composed of two ATP-binding proteins (CysA), two transmembrane proteins (CysT and CysW) and a solute-binding protein (CysP).</text>
</comment>
<evidence type="ECO:0000256" key="3">
    <source>
        <dbReference type="ARBA" id="ARBA00022448"/>
    </source>
</evidence>
<comment type="function">
    <text evidence="8">Part of the ABC transporter complex CysAWTP (TC 3.A.1.6.1) involved in sulfate/thiosulfate import. Probably responsible for the translocation of the substrate across the membrane.</text>
</comment>
<dbReference type="InterPro" id="IPR000515">
    <property type="entry name" value="MetI-like"/>
</dbReference>
<evidence type="ECO:0000256" key="9">
    <source>
        <dbReference type="SAM" id="Phobius"/>
    </source>
</evidence>
<name>A0A512TND3_CLOBU</name>
<protein>
    <submittedName>
        <fullName evidence="11">Sulfate ABC transporter permease subunit CysW</fullName>
    </submittedName>
</protein>
<feature type="transmembrane region" description="Helical" evidence="9">
    <location>
        <begin position="237"/>
        <end position="263"/>
    </location>
</feature>
<dbReference type="InterPro" id="IPR005667">
    <property type="entry name" value="Sulph_transpt2"/>
</dbReference>
<reference evidence="12 14" key="2">
    <citation type="submission" date="2020-01" db="EMBL/GenBank/DDBJ databases">
        <title>Genome sequence of a 1,3-propanediol producer, Clostridium butyricum S3.</title>
        <authorList>
            <person name="Zhou J."/>
        </authorList>
    </citation>
    <scope>NUCLEOTIDE SEQUENCE [LARGE SCALE GENOMIC DNA]</scope>
    <source>
        <strain evidence="12 14">S3</strain>
    </source>
</reference>
<dbReference type="EMBL" id="BKBC01000026">
    <property type="protein sequence ID" value="GEQ21571.1"/>
    <property type="molecule type" value="Genomic_DNA"/>
</dbReference>
<dbReference type="RefSeq" id="WP_024039463.1">
    <property type="nucleotide sequence ID" value="NZ_BKBC01000026.1"/>
</dbReference>
<keyword evidence="5 9" id="KW-1133">Transmembrane helix</keyword>
<evidence type="ECO:0000256" key="8">
    <source>
        <dbReference type="ARBA" id="ARBA00025323"/>
    </source>
</evidence>
<proteinExistence type="predicted"/>
<comment type="subcellular location">
    <subcellularLocation>
        <location evidence="1">Membrane</location>
        <topology evidence="1">Multi-pass membrane protein</topology>
    </subcellularLocation>
</comment>
<organism evidence="11 13">
    <name type="scientific">Clostridium butyricum</name>
    <dbReference type="NCBI Taxonomy" id="1492"/>
    <lineage>
        <taxon>Bacteria</taxon>
        <taxon>Bacillati</taxon>
        <taxon>Bacillota</taxon>
        <taxon>Clostridia</taxon>
        <taxon>Eubacteriales</taxon>
        <taxon>Clostridiaceae</taxon>
        <taxon>Clostridium</taxon>
    </lineage>
</organism>
<dbReference type="InterPro" id="IPR035906">
    <property type="entry name" value="MetI-like_sf"/>
</dbReference>
<dbReference type="Proteomes" id="UP000474042">
    <property type="component" value="Unassembled WGS sequence"/>
</dbReference>
<evidence type="ECO:0000256" key="4">
    <source>
        <dbReference type="ARBA" id="ARBA00022692"/>
    </source>
</evidence>
<dbReference type="PANTHER" id="PTHR30406:SF1">
    <property type="entry name" value="SULFATE TRANSPORT SYSTEM PERMEASE PROTEIN CYSW"/>
    <property type="match status" value="1"/>
</dbReference>
<feature type="transmembrane region" description="Helical" evidence="9">
    <location>
        <begin position="101"/>
        <end position="124"/>
    </location>
</feature>
<feature type="transmembrane region" description="Helical" evidence="9">
    <location>
        <begin position="136"/>
        <end position="165"/>
    </location>
</feature>
<feature type="domain" description="ABC transmembrane type-1" evidence="10">
    <location>
        <begin position="101"/>
        <end position="304"/>
    </location>
</feature>
<gene>
    <name evidence="11" type="primary">cysW</name>
    <name evidence="11" type="ORF">CBU02nite_20770</name>
    <name evidence="12" type="ORF">GND98_015775</name>
</gene>
<dbReference type="NCBIfam" id="TIGR02140">
    <property type="entry name" value="permease_CysW"/>
    <property type="match status" value="1"/>
</dbReference>
<dbReference type="GO" id="GO:0015419">
    <property type="term" value="F:ABC-type sulfate transporter activity"/>
    <property type="evidence" value="ECO:0007669"/>
    <property type="project" value="InterPro"/>
</dbReference>
<evidence type="ECO:0000259" key="10">
    <source>
        <dbReference type="PROSITE" id="PS50928"/>
    </source>
</evidence>
<dbReference type="CDD" id="cd06261">
    <property type="entry name" value="TM_PBP2"/>
    <property type="match status" value="1"/>
</dbReference>
<keyword evidence="7 9" id="KW-0472">Membrane</keyword>
<dbReference type="PROSITE" id="PS50928">
    <property type="entry name" value="ABC_TM1"/>
    <property type="match status" value="1"/>
</dbReference>
<dbReference type="Pfam" id="PF00528">
    <property type="entry name" value="BPD_transp_1"/>
    <property type="match status" value="1"/>
</dbReference>
<evidence type="ECO:0000256" key="2">
    <source>
        <dbReference type="ARBA" id="ARBA00011779"/>
    </source>
</evidence>
<dbReference type="PANTHER" id="PTHR30406">
    <property type="entry name" value="SULFATE TRANSPORT SYSTEM PERMEASE PROTEIN"/>
    <property type="match status" value="1"/>
</dbReference>
<evidence type="ECO:0000313" key="11">
    <source>
        <dbReference type="EMBL" id="GEQ21571.1"/>
    </source>
</evidence>
<accession>A0A512TND3</accession>
<dbReference type="Gene3D" id="1.10.3720.10">
    <property type="entry name" value="MetI-like"/>
    <property type="match status" value="1"/>
</dbReference>
<feature type="transmembrane region" description="Helical" evidence="9">
    <location>
        <begin position="283"/>
        <end position="303"/>
    </location>
</feature>
<dbReference type="Proteomes" id="UP000321089">
    <property type="component" value="Unassembled WGS sequence"/>
</dbReference>
<evidence type="ECO:0000256" key="5">
    <source>
        <dbReference type="ARBA" id="ARBA00022989"/>
    </source>
</evidence>
<dbReference type="GO" id="GO:0005886">
    <property type="term" value="C:plasma membrane"/>
    <property type="evidence" value="ECO:0007669"/>
    <property type="project" value="InterPro"/>
</dbReference>
<comment type="caution">
    <text evidence="11">The sequence shown here is derived from an EMBL/GenBank/DDBJ whole genome shotgun (WGS) entry which is preliminary data.</text>
</comment>
<evidence type="ECO:0000313" key="12">
    <source>
        <dbReference type="EMBL" id="NAS19275.1"/>
    </source>
</evidence>
<keyword evidence="3" id="KW-0813">Transport</keyword>
<reference evidence="11 13" key="1">
    <citation type="submission" date="2019-07" db="EMBL/GenBank/DDBJ databases">
        <title>Whole genome shotgun sequence of Clostridium butyricum NBRC 3858.</title>
        <authorList>
            <person name="Hosoyama A."/>
            <person name="Uohara A."/>
            <person name="Ohji S."/>
            <person name="Ichikawa N."/>
        </authorList>
    </citation>
    <scope>NUCLEOTIDE SEQUENCE [LARGE SCALE GENOMIC DNA]</scope>
    <source>
        <strain evidence="11 13">NBRC 3858</strain>
    </source>
</reference>